<dbReference type="GO" id="GO:0003924">
    <property type="term" value="F:GTPase activity"/>
    <property type="evidence" value="ECO:0007669"/>
    <property type="project" value="UniProtKB-UniRule"/>
</dbReference>
<organism evidence="16 17">
    <name type="scientific">Candidatus Desantisbacteria bacterium CG_4_10_14_3_um_filter_40_18</name>
    <dbReference type="NCBI Taxonomy" id="1974544"/>
    <lineage>
        <taxon>Bacteria</taxon>
        <taxon>Candidatus Desantisiibacteriota</taxon>
    </lineage>
</organism>
<dbReference type="InterPro" id="IPR000897">
    <property type="entry name" value="SRP54_GTPase_dom"/>
</dbReference>
<keyword evidence="4" id="KW-0813">Transport</keyword>
<dbReference type="AlphaFoldDB" id="A0A2M7NZ03"/>
<dbReference type="EMBL" id="PFKI01000279">
    <property type="protein sequence ID" value="PIY18631.1"/>
    <property type="molecule type" value="Genomic_DNA"/>
</dbReference>
<dbReference type="GO" id="GO:0044781">
    <property type="term" value="P:bacterial-type flagellum organization"/>
    <property type="evidence" value="ECO:0007669"/>
    <property type="project" value="UniProtKB-UniRule"/>
</dbReference>
<gene>
    <name evidence="16" type="primary">flhF</name>
    <name evidence="16" type="ORF">COZ13_09565</name>
</gene>
<dbReference type="SMART" id="SM00382">
    <property type="entry name" value="AAA"/>
    <property type="match status" value="1"/>
</dbReference>
<dbReference type="InterPro" id="IPR003593">
    <property type="entry name" value="AAA+_ATPase"/>
</dbReference>
<dbReference type="GO" id="GO:0005525">
    <property type="term" value="F:GTP binding"/>
    <property type="evidence" value="ECO:0007669"/>
    <property type="project" value="UniProtKB-UniRule"/>
</dbReference>
<evidence type="ECO:0000259" key="14">
    <source>
        <dbReference type="SMART" id="SM00382"/>
    </source>
</evidence>
<dbReference type="GO" id="GO:0006614">
    <property type="term" value="P:SRP-dependent cotranslational protein targeting to membrane"/>
    <property type="evidence" value="ECO:0007669"/>
    <property type="project" value="UniProtKB-UniRule"/>
</dbReference>
<comment type="subcellular location">
    <subcellularLocation>
        <location evidence="1">Cell membrane</location>
        <topology evidence="1">Peripheral membrane protein</topology>
        <orientation evidence="1">Cytoplasmic side</orientation>
    </subcellularLocation>
</comment>
<evidence type="ECO:0000256" key="12">
    <source>
        <dbReference type="ARBA" id="ARBA00025337"/>
    </source>
</evidence>
<dbReference type="GO" id="GO:0015031">
    <property type="term" value="P:protein transport"/>
    <property type="evidence" value="ECO:0007669"/>
    <property type="project" value="UniProtKB-KW"/>
</dbReference>
<dbReference type="Gene3D" id="1.20.120.1380">
    <property type="entry name" value="Flagellar FlhF biosynthesis protein, N domain"/>
    <property type="match status" value="1"/>
</dbReference>
<evidence type="ECO:0000256" key="1">
    <source>
        <dbReference type="ARBA" id="ARBA00004413"/>
    </source>
</evidence>
<protein>
    <recommendedName>
        <fullName evidence="3 13">Flagellar biosynthesis protein FlhF</fullName>
    </recommendedName>
</protein>
<keyword evidence="10" id="KW-0472">Membrane</keyword>
<evidence type="ECO:0000259" key="15">
    <source>
        <dbReference type="SMART" id="SM00962"/>
    </source>
</evidence>
<dbReference type="InterPro" id="IPR047040">
    <property type="entry name" value="FlhF__GTPase_dom"/>
</dbReference>
<accession>A0A2M7NZ03</accession>
<feature type="domain" description="SRP54-type proteins GTP-binding" evidence="15">
    <location>
        <begin position="238"/>
        <end position="430"/>
    </location>
</feature>
<dbReference type="Gene3D" id="3.40.50.300">
    <property type="entry name" value="P-loop containing nucleotide triphosphate hydrolases"/>
    <property type="match status" value="1"/>
</dbReference>
<dbReference type="GO" id="GO:0005886">
    <property type="term" value="C:plasma membrane"/>
    <property type="evidence" value="ECO:0007669"/>
    <property type="project" value="UniProtKB-SubCell"/>
</dbReference>
<dbReference type="GO" id="GO:0005047">
    <property type="term" value="F:signal recognition particle binding"/>
    <property type="evidence" value="ECO:0007669"/>
    <property type="project" value="TreeGrafter"/>
</dbReference>
<name>A0A2M7NZ03_9BACT</name>
<dbReference type="SMART" id="SM00962">
    <property type="entry name" value="SRP54"/>
    <property type="match status" value="1"/>
</dbReference>
<dbReference type="NCBIfam" id="TIGR03499">
    <property type="entry name" value="FlhF"/>
    <property type="match status" value="1"/>
</dbReference>
<evidence type="ECO:0000256" key="6">
    <source>
        <dbReference type="ARBA" id="ARBA00022741"/>
    </source>
</evidence>
<dbReference type="FunFam" id="3.40.50.300:FF:000695">
    <property type="entry name" value="Flagellar biosynthesis regulator FlhF"/>
    <property type="match status" value="1"/>
</dbReference>
<dbReference type="InterPro" id="IPR027417">
    <property type="entry name" value="P-loop_NTPase"/>
</dbReference>
<keyword evidence="16" id="KW-0966">Cell projection</keyword>
<keyword evidence="9" id="KW-0342">GTP-binding</keyword>
<dbReference type="InterPro" id="IPR020006">
    <property type="entry name" value="FlhF"/>
</dbReference>
<dbReference type="SUPFAM" id="SSF52540">
    <property type="entry name" value="P-loop containing nucleoside triphosphate hydrolases"/>
    <property type="match status" value="1"/>
</dbReference>
<keyword evidence="5" id="KW-1003">Cell membrane</keyword>
<dbReference type="PANTHER" id="PTHR43134">
    <property type="entry name" value="SIGNAL RECOGNITION PARTICLE RECEPTOR SUBUNIT ALPHA"/>
    <property type="match status" value="1"/>
</dbReference>
<reference evidence="17" key="1">
    <citation type="submission" date="2017-09" db="EMBL/GenBank/DDBJ databases">
        <title>Depth-based differentiation of microbial function through sediment-hosted aquifers and enrichment of novel symbionts in the deep terrestrial subsurface.</title>
        <authorList>
            <person name="Probst A.J."/>
            <person name="Ladd B."/>
            <person name="Jarett J.K."/>
            <person name="Geller-Mcgrath D.E."/>
            <person name="Sieber C.M.K."/>
            <person name="Emerson J.B."/>
            <person name="Anantharaman K."/>
            <person name="Thomas B.C."/>
            <person name="Malmstrom R."/>
            <person name="Stieglmeier M."/>
            <person name="Klingl A."/>
            <person name="Woyke T."/>
            <person name="Ryan C.M."/>
            <person name="Banfield J.F."/>
        </authorList>
    </citation>
    <scope>NUCLEOTIDE SEQUENCE [LARGE SCALE GENOMIC DNA]</scope>
</reference>
<evidence type="ECO:0000313" key="16">
    <source>
        <dbReference type="EMBL" id="PIY18631.1"/>
    </source>
</evidence>
<proteinExistence type="inferred from homology"/>
<feature type="domain" description="AAA+ ATPase" evidence="14">
    <location>
        <begin position="237"/>
        <end position="374"/>
    </location>
</feature>
<evidence type="ECO:0000256" key="5">
    <source>
        <dbReference type="ARBA" id="ARBA00022475"/>
    </source>
</evidence>
<comment type="similarity">
    <text evidence="2">Belongs to the GTP-binding SRP family.</text>
</comment>
<keyword evidence="11" id="KW-1006">Bacterial flagellum protein export</keyword>
<keyword evidence="6" id="KW-0547">Nucleotide-binding</keyword>
<dbReference type="PANTHER" id="PTHR43134:SF3">
    <property type="entry name" value="FLAGELLAR BIOSYNTHESIS PROTEIN FLHF"/>
    <property type="match status" value="1"/>
</dbReference>
<evidence type="ECO:0000256" key="9">
    <source>
        <dbReference type="ARBA" id="ARBA00023134"/>
    </source>
</evidence>
<keyword evidence="16" id="KW-0969">Cilium</keyword>
<evidence type="ECO:0000256" key="7">
    <source>
        <dbReference type="ARBA" id="ARBA00022795"/>
    </source>
</evidence>
<evidence type="ECO:0000256" key="11">
    <source>
        <dbReference type="ARBA" id="ARBA00023225"/>
    </source>
</evidence>
<dbReference type="CDD" id="cd17873">
    <property type="entry name" value="FlhF"/>
    <property type="match status" value="1"/>
</dbReference>
<evidence type="ECO:0000256" key="10">
    <source>
        <dbReference type="ARBA" id="ARBA00023136"/>
    </source>
</evidence>
<evidence type="ECO:0000256" key="13">
    <source>
        <dbReference type="NCBIfam" id="TIGR03499"/>
    </source>
</evidence>
<dbReference type="Proteomes" id="UP000231028">
    <property type="component" value="Unassembled WGS sequence"/>
</dbReference>
<evidence type="ECO:0000256" key="2">
    <source>
        <dbReference type="ARBA" id="ARBA00008531"/>
    </source>
</evidence>
<evidence type="ECO:0000256" key="8">
    <source>
        <dbReference type="ARBA" id="ARBA00022927"/>
    </source>
</evidence>
<sequence length="430" mass="47262">MAVEEIQYSKKRGGISMMKYKTYEAETLQQALLKMTIDLGKDALLVSHRHVRYGGLFGFLGKKMVEVTAALPMRPVIKQAPASLPASPSIGMSRAVNIPSSKSAISQPNATIVSPLTNRIEIKPKETSLIKERAPLAESDIANLLQKELREIRTRVDTLVGENNNKMNVYPGRSGNLYMKLIQSEIGEELAERLVKRIITESPGGLIDDEEFLEMRVRTHLAGLIRVSGPIQLVPGIPKVVILIGTTGVGKTTTIAKLAADFAFNKNKKVVLITVDTYRIAAVEQLRAYADILSIPLEVAFSPGEFKEAVASYADYDLILIDTAGRSQKNSLQMAELKSFIDTAGYKMEVNLLLSATTKYRELMDIIENFKKINFHKVIFTKLDEAVGAGTIVNVLSQIPQGVAYVTAGQNVPEDIEVADANKLAKMIMQ</sequence>
<evidence type="ECO:0000313" key="17">
    <source>
        <dbReference type="Proteomes" id="UP000231028"/>
    </source>
</evidence>
<dbReference type="Pfam" id="PF00448">
    <property type="entry name" value="SRP54"/>
    <property type="match status" value="1"/>
</dbReference>
<comment type="function">
    <text evidence="12">Necessary for flagellar biosynthesis. May be involved in translocation of the flagellum.</text>
</comment>
<evidence type="ECO:0000256" key="4">
    <source>
        <dbReference type="ARBA" id="ARBA00022448"/>
    </source>
</evidence>
<keyword evidence="8" id="KW-0653">Protein transport</keyword>
<keyword evidence="16" id="KW-0282">Flagellum</keyword>
<keyword evidence="7" id="KW-1005">Bacterial flagellum biogenesis</keyword>
<evidence type="ECO:0000256" key="3">
    <source>
        <dbReference type="ARBA" id="ARBA00014919"/>
    </source>
</evidence>
<comment type="caution">
    <text evidence="16">The sequence shown here is derived from an EMBL/GenBank/DDBJ whole genome shotgun (WGS) entry which is preliminary data.</text>
</comment>